<evidence type="ECO:0008006" key="4">
    <source>
        <dbReference type="Google" id="ProtNLM"/>
    </source>
</evidence>
<evidence type="ECO:0000256" key="1">
    <source>
        <dbReference type="SAM" id="Phobius"/>
    </source>
</evidence>
<gene>
    <name evidence="2" type="ORF">C483_07883</name>
</gene>
<comment type="caution">
    <text evidence="2">The sequence shown here is derived from an EMBL/GenBank/DDBJ whole genome shotgun (WGS) entry which is preliminary data.</text>
</comment>
<evidence type="ECO:0000313" key="2">
    <source>
        <dbReference type="EMBL" id="ELY92358.1"/>
    </source>
</evidence>
<organism evidence="2 3">
    <name type="scientific">Natrialba hulunbeirensis JCM 10989</name>
    <dbReference type="NCBI Taxonomy" id="1227493"/>
    <lineage>
        <taxon>Archaea</taxon>
        <taxon>Methanobacteriati</taxon>
        <taxon>Methanobacteriota</taxon>
        <taxon>Stenosarchaea group</taxon>
        <taxon>Halobacteria</taxon>
        <taxon>Halobacteriales</taxon>
        <taxon>Natrialbaceae</taxon>
        <taxon>Natrialba</taxon>
    </lineage>
</organism>
<feature type="transmembrane region" description="Helical" evidence="1">
    <location>
        <begin position="69"/>
        <end position="90"/>
    </location>
</feature>
<dbReference type="InterPro" id="IPR055943">
    <property type="entry name" value="DUF7521"/>
</dbReference>
<dbReference type="EMBL" id="AOIM01000020">
    <property type="protein sequence ID" value="ELY92358.1"/>
    <property type="molecule type" value="Genomic_DNA"/>
</dbReference>
<keyword evidence="1" id="KW-0472">Membrane</keyword>
<feature type="transmembrane region" description="Helical" evidence="1">
    <location>
        <begin position="6"/>
        <end position="27"/>
    </location>
</feature>
<dbReference type="OrthoDB" id="170398at2157"/>
<dbReference type="AlphaFoldDB" id="M0A4T2"/>
<feature type="transmembrane region" description="Helical" evidence="1">
    <location>
        <begin position="39"/>
        <end position="63"/>
    </location>
</feature>
<dbReference type="Proteomes" id="UP000011519">
    <property type="component" value="Unassembled WGS sequence"/>
</dbReference>
<dbReference type="RefSeq" id="WP_006652794.1">
    <property type="nucleotide sequence ID" value="NZ_AOIM01000020.1"/>
</dbReference>
<dbReference type="PATRIC" id="fig|1227493.4.peg.1564"/>
<name>M0A4T2_9EURY</name>
<keyword evidence="3" id="KW-1185">Reference proteome</keyword>
<reference evidence="2 3" key="1">
    <citation type="journal article" date="2014" name="PLoS Genet.">
        <title>Phylogenetically driven sequencing of extremely halophilic archaea reveals strategies for static and dynamic osmo-response.</title>
        <authorList>
            <person name="Becker E.A."/>
            <person name="Seitzer P.M."/>
            <person name="Tritt A."/>
            <person name="Larsen D."/>
            <person name="Krusor M."/>
            <person name="Yao A.I."/>
            <person name="Wu D."/>
            <person name="Madern D."/>
            <person name="Eisen J.A."/>
            <person name="Darling A.E."/>
            <person name="Facciotti M.T."/>
        </authorList>
    </citation>
    <scope>NUCLEOTIDE SEQUENCE [LARGE SCALE GENOMIC DNA]</scope>
    <source>
        <strain evidence="2 3">JCM 10989</strain>
    </source>
</reference>
<dbReference type="STRING" id="1227493.C483_07883"/>
<evidence type="ECO:0000313" key="3">
    <source>
        <dbReference type="Proteomes" id="UP000011519"/>
    </source>
</evidence>
<keyword evidence="1" id="KW-1133">Transmembrane helix</keyword>
<sequence>MTELLTTLLAVVKLTVLILGGIVALLAYRAYVRTRIDGLQYFSIGFVIITVGTFLVGFLHHIVGISVTAGMLLESLIICSGFLVMIYALYGY</sequence>
<keyword evidence="1" id="KW-0812">Transmembrane</keyword>
<proteinExistence type="predicted"/>
<protein>
    <recommendedName>
        <fullName evidence="4">YapH protein</fullName>
    </recommendedName>
</protein>
<dbReference type="Pfam" id="PF24365">
    <property type="entry name" value="DUF7521"/>
    <property type="match status" value="1"/>
</dbReference>
<accession>M0A4T2</accession>